<protein>
    <submittedName>
        <fullName evidence="2">Uncharacterized protein</fullName>
    </submittedName>
</protein>
<reference evidence="2 3" key="1">
    <citation type="journal article" date="2015" name="Genome Announc.">
        <title>Expanding the biotechnology potential of lactobacilli through comparative genomics of 213 strains and associated genera.</title>
        <authorList>
            <person name="Sun Z."/>
            <person name="Harris H.M."/>
            <person name="McCann A."/>
            <person name="Guo C."/>
            <person name="Argimon S."/>
            <person name="Zhang W."/>
            <person name="Yang X."/>
            <person name="Jeffery I.B."/>
            <person name="Cooney J.C."/>
            <person name="Kagawa T.F."/>
            <person name="Liu W."/>
            <person name="Song Y."/>
            <person name="Salvetti E."/>
            <person name="Wrobel A."/>
            <person name="Rasinkangas P."/>
            <person name="Parkhill J."/>
            <person name="Rea M.C."/>
            <person name="O'Sullivan O."/>
            <person name="Ritari J."/>
            <person name="Douillard F.P."/>
            <person name="Paul Ross R."/>
            <person name="Yang R."/>
            <person name="Briner A.E."/>
            <person name="Felis G.E."/>
            <person name="de Vos W.M."/>
            <person name="Barrangou R."/>
            <person name="Klaenhammer T.R."/>
            <person name="Caufield P.W."/>
            <person name="Cui Y."/>
            <person name="Zhang H."/>
            <person name="O'Toole P.W."/>
        </authorList>
    </citation>
    <scope>NUCLEOTIDE SEQUENCE [LARGE SCALE GENOMIC DNA]</scope>
    <source>
        <strain evidence="2 3">DSM 19971</strain>
    </source>
</reference>
<dbReference type="AlphaFoldDB" id="A0A0R1Q2Q2"/>
<name>A0A0R1Q2Q2_9LACO</name>
<sequence length="173" mass="20412">MKHVIIGTVKRSGLMHFFIWIFILVVILLFFFLSKRILRRKALKILQSENKKVADKAIAACLSHLQIEWLIEYEGHIENSKLLANIWGKGVMVFEYILPVQKVSKKELKQFKKELNHRLSKYAEDNEISHFENNPTFLISDLWFLAPSLHIEVAYISNKQTLDYLRDIDKLEK</sequence>
<keyword evidence="1" id="KW-0472">Membrane</keyword>
<comment type="caution">
    <text evidence="2">The sequence shown here is derived from an EMBL/GenBank/DDBJ whole genome shotgun (WGS) entry which is preliminary data.</text>
</comment>
<dbReference type="EMBL" id="AZEG01000003">
    <property type="protein sequence ID" value="KRL38716.1"/>
    <property type="molecule type" value="Genomic_DNA"/>
</dbReference>
<evidence type="ECO:0000256" key="1">
    <source>
        <dbReference type="SAM" id="Phobius"/>
    </source>
</evidence>
<evidence type="ECO:0000313" key="2">
    <source>
        <dbReference type="EMBL" id="KRL38716.1"/>
    </source>
</evidence>
<feature type="transmembrane region" description="Helical" evidence="1">
    <location>
        <begin position="17"/>
        <end position="34"/>
    </location>
</feature>
<keyword evidence="3" id="KW-1185">Reference proteome</keyword>
<dbReference type="Proteomes" id="UP000051155">
    <property type="component" value="Unassembled WGS sequence"/>
</dbReference>
<accession>A0A0R1Q2Q2</accession>
<keyword evidence="1" id="KW-0812">Transmembrane</keyword>
<proteinExistence type="predicted"/>
<evidence type="ECO:0000313" key="3">
    <source>
        <dbReference type="Proteomes" id="UP000051155"/>
    </source>
</evidence>
<dbReference type="STRING" id="1423812.FD20_GL001434"/>
<dbReference type="PATRIC" id="fig|1423812.3.peg.1523"/>
<gene>
    <name evidence="2" type="ORF">FD20_GL001434</name>
</gene>
<keyword evidence="1" id="KW-1133">Transmembrane helix</keyword>
<organism evidence="2 3">
    <name type="scientific">Liquorilactobacillus uvarum DSM 19971</name>
    <dbReference type="NCBI Taxonomy" id="1423812"/>
    <lineage>
        <taxon>Bacteria</taxon>
        <taxon>Bacillati</taxon>
        <taxon>Bacillota</taxon>
        <taxon>Bacilli</taxon>
        <taxon>Lactobacillales</taxon>
        <taxon>Lactobacillaceae</taxon>
        <taxon>Liquorilactobacillus</taxon>
    </lineage>
</organism>